<dbReference type="PANTHER" id="PTHR24072">
    <property type="entry name" value="RHO FAMILY GTPASE"/>
    <property type="match status" value="1"/>
</dbReference>
<evidence type="ECO:0000256" key="2">
    <source>
        <dbReference type="ARBA" id="ARBA00010142"/>
    </source>
</evidence>
<organism evidence="10">
    <name type="scientific">Blastobotrys adeninivorans</name>
    <name type="common">Yeast</name>
    <name type="synonym">Arxula adeninivorans</name>
    <dbReference type="NCBI Taxonomy" id="409370"/>
    <lineage>
        <taxon>Eukaryota</taxon>
        <taxon>Fungi</taxon>
        <taxon>Dikarya</taxon>
        <taxon>Ascomycota</taxon>
        <taxon>Saccharomycotina</taxon>
        <taxon>Dipodascomycetes</taxon>
        <taxon>Dipodascales</taxon>
        <taxon>Trichomonascaceae</taxon>
        <taxon>Blastobotrys</taxon>
    </lineage>
</organism>
<evidence type="ECO:0000256" key="9">
    <source>
        <dbReference type="ARBA" id="ARBA00023289"/>
    </source>
</evidence>
<dbReference type="GO" id="GO:0007264">
    <property type="term" value="P:small GTPase-mediated signal transduction"/>
    <property type="evidence" value="ECO:0007669"/>
    <property type="project" value="InterPro"/>
</dbReference>
<reference evidence="10" key="2">
    <citation type="submission" date="2014-06" db="EMBL/GenBank/DDBJ databases">
        <title>The complete genome of Blastobotrys (Arxula) adeninivorans LS3 - a yeast of biotechnological interest.</title>
        <authorList>
            <person name="Kunze G."/>
            <person name="Gaillardin C."/>
            <person name="Czernicka M."/>
            <person name="Durrens P."/>
            <person name="Martin T."/>
            <person name="Boer E."/>
            <person name="Gabaldon T."/>
            <person name="Cruz J."/>
            <person name="Talla E."/>
            <person name="Marck C."/>
            <person name="Goffeau A."/>
            <person name="Barbe V."/>
            <person name="Baret P."/>
            <person name="Baronian K."/>
            <person name="Beier S."/>
            <person name="Bleykasten C."/>
            <person name="Bode R."/>
            <person name="Casaregola S."/>
            <person name="Despons L."/>
            <person name="Fairhead C."/>
            <person name="Giersberg M."/>
            <person name="Gierski P."/>
            <person name="Hahnel U."/>
            <person name="Hartmann A."/>
            <person name="Jankowska D."/>
            <person name="Jubin C."/>
            <person name="Jung P."/>
            <person name="Lafontaine I."/>
            <person name="Leh-Louis V."/>
            <person name="Lemaire M."/>
            <person name="Marcet-Houben M."/>
            <person name="Mascher M."/>
            <person name="Morel G."/>
            <person name="Richard G.-F."/>
            <person name="Riechen J."/>
            <person name="Sacerdot C."/>
            <person name="Sarkar A."/>
            <person name="Savel G."/>
            <person name="Schacherer J."/>
            <person name="Sherman D."/>
            <person name="Straub M.-L."/>
            <person name="Stein N."/>
            <person name="Thierry A."/>
            <person name="Trautwein-Schult A."/>
            <person name="Westhof E."/>
            <person name="Worch S."/>
            <person name="Dujon B."/>
            <person name="Souciet J.-L."/>
            <person name="Wincker P."/>
            <person name="Scholz U."/>
            <person name="Neuveglise N."/>
        </authorList>
    </citation>
    <scope>NUCLEOTIDE SEQUENCE</scope>
    <source>
        <strain evidence="10">LS3</strain>
    </source>
</reference>
<evidence type="ECO:0000256" key="5">
    <source>
        <dbReference type="ARBA" id="ARBA00022741"/>
    </source>
</evidence>
<comment type="subcellular location">
    <subcellularLocation>
        <location evidence="1">Cell membrane</location>
        <topology evidence="1">Lipid-anchor</topology>
        <orientation evidence="1">Cytoplasmic side</orientation>
    </subcellularLocation>
</comment>
<evidence type="ECO:0000256" key="4">
    <source>
        <dbReference type="ARBA" id="ARBA00022481"/>
    </source>
</evidence>
<proteinExistence type="inferred from homology"/>
<evidence type="ECO:0000256" key="8">
    <source>
        <dbReference type="ARBA" id="ARBA00023288"/>
    </source>
</evidence>
<keyword evidence="6" id="KW-0342">GTP-binding</keyword>
<dbReference type="AlphaFoldDB" id="A0A060T0I5"/>
<dbReference type="PhylomeDB" id="A0A060T0I5"/>
<dbReference type="InterPro" id="IPR027417">
    <property type="entry name" value="P-loop_NTPase"/>
</dbReference>
<dbReference type="GO" id="GO:0005886">
    <property type="term" value="C:plasma membrane"/>
    <property type="evidence" value="ECO:0007669"/>
    <property type="project" value="UniProtKB-SubCell"/>
</dbReference>
<dbReference type="PROSITE" id="PS51421">
    <property type="entry name" value="RAS"/>
    <property type="match status" value="1"/>
</dbReference>
<keyword evidence="8" id="KW-0449">Lipoprotein</keyword>
<keyword evidence="4" id="KW-0488">Methylation</keyword>
<dbReference type="PROSITE" id="PS51419">
    <property type="entry name" value="RAB"/>
    <property type="match status" value="1"/>
</dbReference>
<dbReference type="PROSITE" id="PS51420">
    <property type="entry name" value="RHO"/>
    <property type="match status" value="1"/>
</dbReference>
<dbReference type="FunFam" id="3.40.50.300:FF:000983">
    <property type="entry name" value="Rho family GTPase"/>
    <property type="match status" value="1"/>
</dbReference>
<dbReference type="SMART" id="SM00173">
    <property type="entry name" value="RAS"/>
    <property type="match status" value="1"/>
</dbReference>
<comment type="similarity">
    <text evidence="2">Belongs to the small GTPase superfamily. Rho family.</text>
</comment>
<dbReference type="PRINTS" id="PR00449">
    <property type="entry name" value="RASTRNSFRMNG"/>
</dbReference>
<dbReference type="EMBL" id="HG937693">
    <property type="protein sequence ID" value="CDP34620.1"/>
    <property type="molecule type" value="Genomic_DNA"/>
</dbReference>
<dbReference type="InterPro" id="IPR005225">
    <property type="entry name" value="Small_GTP-bd"/>
</dbReference>
<keyword evidence="7" id="KW-0472">Membrane</keyword>
<evidence type="ECO:0000256" key="1">
    <source>
        <dbReference type="ARBA" id="ARBA00004342"/>
    </source>
</evidence>
<dbReference type="SUPFAM" id="SSF52540">
    <property type="entry name" value="P-loop containing nucleoside triphosphate hydrolases"/>
    <property type="match status" value="1"/>
</dbReference>
<dbReference type="NCBIfam" id="TIGR00231">
    <property type="entry name" value="small_GTP"/>
    <property type="match status" value="1"/>
</dbReference>
<keyword evidence="9" id="KW-0636">Prenylation</keyword>
<protein>
    <submittedName>
        <fullName evidence="10">ARAD1C16632p</fullName>
    </submittedName>
</protein>
<dbReference type="SMART" id="SM00175">
    <property type="entry name" value="RAB"/>
    <property type="match status" value="1"/>
</dbReference>
<name>A0A060T0I5_BLAAD</name>
<sequence>MGRRREIRRKLVVVGDGACGKTCLLIMFAEGKFRESYIPTIFDNTVTEVEVDGRVVELALWDTAGQEDFDRLRTLSYSDSSIILICFAIDSPDSLENAPEKWLLEVQHFCQGVPYILVGCKADLRTDPAVLQKLRRVSQRPVSPQEGQDMATRLGARMYIECSAKTGQGVQDVFENATRIALKMYTGKNRHQCVVL</sequence>
<dbReference type="InterPro" id="IPR001806">
    <property type="entry name" value="Small_GTPase"/>
</dbReference>
<evidence type="ECO:0000256" key="3">
    <source>
        <dbReference type="ARBA" id="ARBA00022475"/>
    </source>
</evidence>
<evidence type="ECO:0000256" key="7">
    <source>
        <dbReference type="ARBA" id="ARBA00023136"/>
    </source>
</evidence>
<dbReference type="Gene3D" id="3.40.50.300">
    <property type="entry name" value="P-loop containing nucleotide triphosphate hydrolases"/>
    <property type="match status" value="1"/>
</dbReference>
<dbReference type="Pfam" id="PF00071">
    <property type="entry name" value="Ras"/>
    <property type="match status" value="1"/>
</dbReference>
<reference evidence="10" key="1">
    <citation type="submission" date="2014-02" db="EMBL/GenBank/DDBJ databases">
        <authorList>
            <person name="Genoscope - CEA"/>
        </authorList>
    </citation>
    <scope>NUCLEOTIDE SEQUENCE</scope>
    <source>
        <strain evidence="10">LS3</strain>
    </source>
</reference>
<dbReference type="InterPro" id="IPR003578">
    <property type="entry name" value="Small_GTPase_Rho"/>
</dbReference>
<keyword evidence="5" id="KW-0547">Nucleotide-binding</keyword>
<gene>
    <name evidence="10" type="ORF">GNLVRS02_ARAD1C16632g</name>
</gene>
<dbReference type="SMART" id="SM00174">
    <property type="entry name" value="RHO"/>
    <property type="match status" value="1"/>
</dbReference>
<dbReference type="GO" id="GO:0005525">
    <property type="term" value="F:GTP binding"/>
    <property type="evidence" value="ECO:0007669"/>
    <property type="project" value="UniProtKB-KW"/>
</dbReference>
<dbReference type="GO" id="GO:0003924">
    <property type="term" value="F:GTPase activity"/>
    <property type="evidence" value="ECO:0007669"/>
    <property type="project" value="InterPro"/>
</dbReference>
<keyword evidence="3" id="KW-1003">Cell membrane</keyword>
<accession>A0A060T0I5</accession>
<evidence type="ECO:0000256" key="6">
    <source>
        <dbReference type="ARBA" id="ARBA00023134"/>
    </source>
</evidence>
<evidence type="ECO:0000313" key="10">
    <source>
        <dbReference type="EMBL" id="CDP34620.1"/>
    </source>
</evidence>